<evidence type="ECO:0000256" key="3">
    <source>
        <dbReference type="ARBA" id="ARBA00022692"/>
    </source>
</evidence>
<keyword evidence="5 7" id="KW-0472">Membrane</keyword>
<evidence type="ECO:0000256" key="2">
    <source>
        <dbReference type="ARBA" id="ARBA00006244"/>
    </source>
</evidence>
<evidence type="ECO:0000256" key="1">
    <source>
        <dbReference type="ARBA" id="ARBA00004141"/>
    </source>
</evidence>
<sequence length="163" mass="17880">MYNIRAPGDNEKTRALIYLIVAIVLGLIAGTVCLFFFKLGLFIVGVLGGFALASFIMTWSPNGIFKDNWANVLFISVISVVVGVLILFYERPIMIVSTSTFGSYATFVGIDCFARTGFMETASLILQNETNLSNHSAKVYGMLAGTILLAIIGIFYQFKYTKS</sequence>
<keyword evidence="3 7" id="KW-0812">Transmembrane</keyword>
<comment type="subcellular location">
    <subcellularLocation>
        <location evidence="1">Membrane</location>
        <topology evidence="1">Multi-pass membrane protein</topology>
    </subcellularLocation>
</comment>
<dbReference type="GO" id="GO:0005886">
    <property type="term" value="C:plasma membrane"/>
    <property type="evidence" value="ECO:0007669"/>
    <property type="project" value="TreeGrafter"/>
</dbReference>
<evidence type="ECO:0000259" key="8">
    <source>
        <dbReference type="Pfam" id="PF13886"/>
    </source>
</evidence>
<evidence type="ECO:0000313" key="9">
    <source>
        <dbReference type="EMBL" id="OMJ25796.1"/>
    </source>
</evidence>
<dbReference type="EMBL" id="LSSN01000111">
    <property type="protein sequence ID" value="OMJ25796.1"/>
    <property type="molecule type" value="Genomic_DNA"/>
</dbReference>
<name>A0A1R1YGE7_9FUNG</name>
<dbReference type="OrthoDB" id="102260at2759"/>
<dbReference type="PANTHER" id="PTHR31247:SF5">
    <property type="entry name" value="DUF4203 DOMAIN-CONTAINING PROTEIN"/>
    <property type="match status" value="1"/>
</dbReference>
<evidence type="ECO:0000256" key="4">
    <source>
        <dbReference type="ARBA" id="ARBA00022989"/>
    </source>
</evidence>
<dbReference type="Pfam" id="PF13886">
    <property type="entry name" value="TM7S3_TM198"/>
    <property type="match status" value="1"/>
</dbReference>
<feature type="transmembrane region" description="Helical" evidence="7">
    <location>
        <begin position="101"/>
        <end position="119"/>
    </location>
</feature>
<evidence type="ECO:0000256" key="6">
    <source>
        <dbReference type="ARBA" id="ARBA00049737"/>
    </source>
</evidence>
<dbReference type="InterPro" id="IPR040236">
    <property type="entry name" value="TMEM198"/>
</dbReference>
<protein>
    <recommendedName>
        <fullName evidence="6">Transmembrane protein 198</fullName>
    </recommendedName>
</protein>
<keyword evidence="4 7" id="KW-1133">Transmembrane helix</keyword>
<dbReference type="AlphaFoldDB" id="A0A1R1YGE7"/>
<evidence type="ECO:0000256" key="7">
    <source>
        <dbReference type="SAM" id="Phobius"/>
    </source>
</evidence>
<reference evidence="9 10" key="1">
    <citation type="submission" date="2017-01" db="EMBL/GenBank/DDBJ databases">
        <authorList>
            <person name="Mah S.A."/>
            <person name="Swanson W.J."/>
            <person name="Moy G.W."/>
            <person name="Vacquier V.D."/>
        </authorList>
    </citation>
    <scope>NUCLEOTIDE SEQUENCE [LARGE SCALE GENOMIC DNA]</scope>
    <source>
        <strain evidence="9 10">GSMNP</strain>
    </source>
</reference>
<keyword evidence="10" id="KW-1185">Reference proteome</keyword>
<feature type="domain" description="TM7S3/TM198-like" evidence="8">
    <location>
        <begin position="11"/>
        <end position="158"/>
    </location>
</feature>
<comment type="caution">
    <text evidence="9">The sequence shown here is derived from an EMBL/GenBank/DDBJ whole genome shotgun (WGS) entry which is preliminary data.</text>
</comment>
<gene>
    <name evidence="9" type="ORF">AYI70_g655</name>
</gene>
<organism evidence="9 10">
    <name type="scientific">Smittium culicis</name>
    <dbReference type="NCBI Taxonomy" id="133412"/>
    <lineage>
        <taxon>Eukaryota</taxon>
        <taxon>Fungi</taxon>
        <taxon>Fungi incertae sedis</taxon>
        <taxon>Zoopagomycota</taxon>
        <taxon>Kickxellomycotina</taxon>
        <taxon>Harpellomycetes</taxon>
        <taxon>Harpellales</taxon>
        <taxon>Legeriomycetaceae</taxon>
        <taxon>Smittium</taxon>
    </lineage>
</organism>
<feature type="transmembrane region" description="Helical" evidence="7">
    <location>
        <begin position="72"/>
        <end position="89"/>
    </location>
</feature>
<accession>A0A1R1YGE7</accession>
<dbReference type="STRING" id="133412.A0A1R1YGE7"/>
<comment type="similarity">
    <text evidence="2">Belongs to the TMEM198 family.</text>
</comment>
<dbReference type="Proteomes" id="UP000187283">
    <property type="component" value="Unassembled WGS sequence"/>
</dbReference>
<proteinExistence type="inferred from homology"/>
<feature type="transmembrane region" description="Helical" evidence="7">
    <location>
        <begin position="41"/>
        <end position="60"/>
    </location>
</feature>
<dbReference type="InterPro" id="IPR025256">
    <property type="entry name" value="TM7S3/TM198-like_dom"/>
</dbReference>
<dbReference type="PANTHER" id="PTHR31247">
    <property type="entry name" value="TRANSMEMBRANE PROTEIN 198 FAMILY MEMBER"/>
    <property type="match status" value="1"/>
</dbReference>
<feature type="transmembrane region" description="Helical" evidence="7">
    <location>
        <begin position="139"/>
        <end position="158"/>
    </location>
</feature>
<evidence type="ECO:0000313" key="10">
    <source>
        <dbReference type="Proteomes" id="UP000187283"/>
    </source>
</evidence>
<evidence type="ECO:0000256" key="5">
    <source>
        <dbReference type="ARBA" id="ARBA00023136"/>
    </source>
</evidence>
<feature type="transmembrane region" description="Helical" evidence="7">
    <location>
        <begin position="15"/>
        <end position="36"/>
    </location>
</feature>